<evidence type="ECO:0000256" key="1">
    <source>
        <dbReference type="ARBA" id="ARBA00004651"/>
    </source>
</evidence>
<dbReference type="SUPFAM" id="SSF161098">
    <property type="entry name" value="MetI-like"/>
    <property type="match status" value="1"/>
</dbReference>
<dbReference type="EMBL" id="JBEXPZ010000005">
    <property type="protein sequence ID" value="MET9843905.1"/>
    <property type="molecule type" value="Genomic_DNA"/>
</dbReference>
<dbReference type="RefSeq" id="WP_355392539.1">
    <property type="nucleotide sequence ID" value="NZ_JBEGHN010000023.1"/>
</dbReference>
<dbReference type="PROSITE" id="PS50928">
    <property type="entry name" value="ABC_TM1"/>
    <property type="match status" value="1"/>
</dbReference>
<proteinExistence type="inferred from homology"/>
<dbReference type="Proteomes" id="UP001550210">
    <property type="component" value="Unassembled WGS sequence"/>
</dbReference>
<evidence type="ECO:0000313" key="10">
    <source>
        <dbReference type="Proteomes" id="UP001550210"/>
    </source>
</evidence>
<protein>
    <submittedName>
        <fullName evidence="9">ABC transporter permease subunit</fullName>
    </submittedName>
</protein>
<evidence type="ECO:0000259" key="8">
    <source>
        <dbReference type="PROSITE" id="PS50928"/>
    </source>
</evidence>
<sequence>MSAERTSRVQTTLLVMVGAVLAFATLEAVGRLELFGSSWPPLSQVLDVLRAPATRTLLGRSLGATAGEAGVGLLMGTLIAVAVAVLGVVLPVLQAGLDRLAAVINAVPLIALGPLLITTAGREDSPAVVAALAVGFVMFVSMTSGLEASSAAHRDVLKALGASRTTMLLRLQLPASVPMVLDGLTQAAPAAVLGAIIGEWFGAPRGLGTLLVSAMQNYQTLLLWAAGLIAALLAMASYAVMSTLRSLMAGRFR</sequence>
<evidence type="ECO:0000313" key="9">
    <source>
        <dbReference type="EMBL" id="MET9843905.1"/>
    </source>
</evidence>
<evidence type="ECO:0000256" key="4">
    <source>
        <dbReference type="ARBA" id="ARBA00022692"/>
    </source>
</evidence>
<keyword evidence="2 7" id="KW-0813">Transport</keyword>
<feature type="transmembrane region" description="Helical" evidence="7">
    <location>
        <begin position="100"/>
        <end position="121"/>
    </location>
</feature>
<comment type="similarity">
    <text evidence="7">Belongs to the binding-protein-dependent transport system permease family.</text>
</comment>
<keyword evidence="5 7" id="KW-1133">Transmembrane helix</keyword>
<evidence type="ECO:0000256" key="2">
    <source>
        <dbReference type="ARBA" id="ARBA00022448"/>
    </source>
</evidence>
<name>A0ABV2USZ7_9ACTN</name>
<gene>
    <name evidence="9" type="ORF">ABZZ21_04850</name>
</gene>
<reference evidence="9 10" key="1">
    <citation type="submission" date="2024-06" db="EMBL/GenBank/DDBJ databases">
        <title>The Natural Products Discovery Center: Release of the First 8490 Sequenced Strains for Exploring Actinobacteria Biosynthetic Diversity.</title>
        <authorList>
            <person name="Kalkreuter E."/>
            <person name="Kautsar S.A."/>
            <person name="Yang D."/>
            <person name="Bader C.D."/>
            <person name="Teijaro C.N."/>
            <person name="Fluegel L."/>
            <person name="Davis C.M."/>
            <person name="Simpson J.R."/>
            <person name="Lauterbach L."/>
            <person name="Steele A.D."/>
            <person name="Gui C."/>
            <person name="Meng S."/>
            <person name="Li G."/>
            <person name="Viehrig K."/>
            <person name="Ye F."/>
            <person name="Su P."/>
            <person name="Kiefer A.F."/>
            <person name="Nichols A."/>
            <person name="Cepeda A.J."/>
            <person name="Yan W."/>
            <person name="Fan B."/>
            <person name="Jiang Y."/>
            <person name="Adhikari A."/>
            <person name="Zheng C.-J."/>
            <person name="Schuster L."/>
            <person name="Cowan T.M."/>
            <person name="Smanski M.J."/>
            <person name="Chevrette M.G."/>
            <person name="De Carvalho L.P.S."/>
            <person name="Shen B."/>
        </authorList>
    </citation>
    <scope>NUCLEOTIDE SEQUENCE [LARGE SCALE GENOMIC DNA]</scope>
    <source>
        <strain evidence="9 10">NPDC006434</strain>
    </source>
</reference>
<dbReference type="InterPro" id="IPR000515">
    <property type="entry name" value="MetI-like"/>
</dbReference>
<feature type="transmembrane region" description="Helical" evidence="7">
    <location>
        <begin position="221"/>
        <end position="244"/>
    </location>
</feature>
<comment type="subcellular location">
    <subcellularLocation>
        <location evidence="1 7">Cell membrane</location>
        <topology evidence="1 7">Multi-pass membrane protein</topology>
    </subcellularLocation>
</comment>
<dbReference type="Gene3D" id="1.10.3720.10">
    <property type="entry name" value="MetI-like"/>
    <property type="match status" value="1"/>
</dbReference>
<keyword evidence="6 7" id="KW-0472">Membrane</keyword>
<keyword evidence="4 7" id="KW-0812">Transmembrane</keyword>
<keyword evidence="10" id="KW-1185">Reference proteome</keyword>
<evidence type="ECO:0000256" key="3">
    <source>
        <dbReference type="ARBA" id="ARBA00022475"/>
    </source>
</evidence>
<keyword evidence="3" id="KW-1003">Cell membrane</keyword>
<feature type="transmembrane region" description="Helical" evidence="7">
    <location>
        <begin position="71"/>
        <end position="93"/>
    </location>
</feature>
<comment type="caution">
    <text evidence="9">The sequence shown here is derived from an EMBL/GenBank/DDBJ whole genome shotgun (WGS) entry which is preliminary data.</text>
</comment>
<feature type="domain" description="ABC transmembrane type-1" evidence="8">
    <location>
        <begin position="58"/>
        <end position="241"/>
    </location>
</feature>
<accession>A0ABV2USZ7</accession>
<evidence type="ECO:0000256" key="5">
    <source>
        <dbReference type="ARBA" id="ARBA00022989"/>
    </source>
</evidence>
<evidence type="ECO:0000256" key="7">
    <source>
        <dbReference type="RuleBase" id="RU363032"/>
    </source>
</evidence>
<dbReference type="PANTHER" id="PTHR30151">
    <property type="entry name" value="ALKANE SULFONATE ABC TRANSPORTER-RELATED, MEMBRANE SUBUNIT"/>
    <property type="match status" value="1"/>
</dbReference>
<organism evidence="9 10">
    <name type="scientific">Streptomyces ossamyceticus</name>
    <dbReference type="NCBI Taxonomy" id="249581"/>
    <lineage>
        <taxon>Bacteria</taxon>
        <taxon>Bacillati</taxon>
        <taxon>Actinomycetota</taxon>
        <taxon>Actinomycetes</taxon>
        <taxon>Kitasatosporales</taxon>
        <taxon>Streptomycetaceae</taxon>
        <taxon>Streptomyces</taxon>
    </lineage>
</organism>
<dbReference type="InterPro" id="IPR035906">
    <property type="entry name" value="MetI-like_sf"/>
</dbReference>
<feature type="transmembrane region" description="Helical" evidence="7">
    <location>
        <begin position="127"/>
        <end position="146"/>
    </location>
</feature>
<evidence type="ECO:0000256" key="6">
    <source>
        <dbReference type="ARBA" id="ARBA00023136"/>
    </source>
</evidence>
<dbReference type="PANTHER" id="PTHR30151:SF0">
    <property type="entry name" value="ABC TRANSPORTER PERMEASE PROTEIN MJ0413-RELATED"/>
    <property type="match status" value="1"/>
</dbReference>
<dbReference type="Pfam" id="PF00528">
    <property type="entry name" value="BPD_transp_1"/>
    <property type="match status" value="1"/>
</dbReference>